<dbReference type="EMBL" id="ML211709">
    <property type="protein sequence ID" value="TFK80776.1"/>
    <property type="molecule type" value="Genomic_DNA"/>
</dbReference>
<sequence>MTHVILDCEAVGQKQIWGLLKTLWTLTDATWHEPCWGTVLGAACAVFKTRDGARRSAIEHLWCIVSTEALHLIWKLRCERVIQNEGAEFTETEITNRFYSTMNARLDLDRKTARMARGKRALSPSVVEKIWLPIIENGKDLPPKWVTNSGVLVGIKRGR</sequence>
<evidence type="ECO:0000313" key="2">
    <source>
        <dbReference type="Proteomes" id="UP000308197"/>
    </source>
</evidence>
<organism evidence="1 2">
    <name type="scientific">Polyporus arcularius HHB13444</name>
    <dbReference type="NCBI Taxonomy" id="1314778"/>
    <lineage>
        <taxon>Eukaryota</taxon>
        <taxon>Fungi</taxon>
        <taxon>Dikarya</taxon>
        <taxon>Basidiomycota</taxon>
        <taxon>Agaricomycotina</taxon>
        <taxon>Agaricomycetes</taxon>
        <taxon>Polyporales</taxon>
        <taxon>Polyporaceae</taxon>
        <taxon>Polyporus</taxon>
    </lineage>
</organism>
<reference evidence="1 2" key="1">
    <citation type="journal article" date="2019" name="Nat. Ecol. Evol.">
        <title>Megaphylogeny resolves global patterns of mushroom evolution.</title>
        <authorList>
            <person name="Varga T."/>
            <person name="Krizsan K."/>
            <person name="Foldi C."/>
            <person name="Dima B."/>
            <person name="Sanchez-Garcia M."/>
            <person name="Sanchez-Ramirez S."/>
            <person name="Szollosi G.J."/>
            <person name="Szarkandi J.G."/>
            <person name="Papp V."/>
            <person name="Albert L."/>
            <person name="Andreopoulos W."/>
            <person name="Angelini C."/>
            <person name="Antonin V."/>
            <person name="Barry K.W."/>
            <person name="Bougher N.L."/>
            <person name="Buchanan P."/>
            <person name="Buyck B."/>
            <person name="Bense V."/>
            <person name="Catcheside P."/>
            <person name="Chovatia M."/>
            <person name="Cooper J."/>
            <person name="Damon W."/>
            <person name="Desjardin D."/>
            <person name="Finy P."/>
            <person name="Geml J."/>
            <person name="Haridas S."/>
            <person name="Hughes K."/>
            <person name="Justo A."/>
            <person name="Karasinski D."/>
            <person name="Kautmanova I."/>
            <person name="Kiss B."/>
            <person name="Kocsube S."/>
            <person name="Kotiranta H."/>
            <person name="LaButti K.M."/>
            <person name="Lechner B.E."/>
            <person name="Liimatainen K."/>
            <person name="Lipzen A."/>
            <person name="Lukacs Z."/>
            <person name="Mihaltcheva S."/>
            <person name="Morgado L.N."/>
            <person name="Niskanen T."/>
            <person name="Noordeloos M.E."/>
            <person name="Ohm R.A."/>
            <person name="Ortiz-Santana B."/>
            <person name="Ovrebo C."/>
            <person name="Racz N."/>
            <person name="Riley R."/>
            <person name="Savchenko A."/>
            <person name="Shiryaev A."/>
            <person name="Soop K."/>
            <person name="Spirin V."/>
            <person name="Szebenyi C."/>
            <person name="Tomsovsky M."/>
            <person name="Tulloss R.E."/>
            <person name="Uehling J."/>
            <person name="Grigoriev I.V."/>
            <person name="Vagvolgyi C."/>
            <person name="Papp T."/>
            <person name="Martin F.M."/>
            <person name="Miettinen O."/>
            <person name="Hibbett D.S."/>
            <person name="Nagy L.G."/>
        </authorList>
    </citation>
    <scope>NUCLEOTIDE SEQUENCE [LARGE SCALE GENOMIC DNA]</scope>
    <source>
        <strain evidence="1 2">HHB13444</strain>
    </source>
</reference>
<proteinExistence type="predicted"/>
<name>A0A5C3NTE1_9APHY</name>
<accession>A0A5C3NTE1</accession>
<dbReference type="Proteomes" id="UP000308197">
    <property type="component" value="Unassembled WGS sequence"/>
</dbReference>
<dbReference type="InParanoid" id="A0A5C3NTE1"/>
<protein>
    <submittedName>
        <fullName evidence="1">Uncharacterized protein</fullName>
    </submittedName>
</protein>
<dbReference type="AlphaFoldDB" id="A0A5C3NTE1"/>
<evidence type="ECO:0000313" key="1">
    <source>
        <dbReference type="EMBL" id="TFK80776.1"/>
    </source>
</evidence>
<keyword evidence="2" id="KW-1185">Reference proteome</keyword>
<gene>
    <name evidence="1" type="ORF">K466DRAFT_636033</name>
</gene>